<evidence type="ECO:0000313" key="2">
    <source>
        <dbReference type="Proteomes" id="UP000242664"/>
    </source>
</evidence>
<dbReference type="EMBL" id="DS267821">
    <property type="protein sequence ID" value="EDN57155.1"/>
    <property type="molecule type" value="Genomic_DNA"/>
</dbReference>
<sequence length="41" mass="4907">MEPHYYPNCHTAQRNMIVLRGIVGKTFLMERKMTFSIIEIH</sequence>
<proteinExistence type="predicted"/>
<accession>A0ABM9WUV8</accession>
<dbReference type="Proteomes" id="UP000242664">
    <property type="component" value="Unassembled WGS sequence"/>
</dbReference>
<protein>
    <submittedName>
        <fullName evidence="1">Uncharacterized protein</fullName>
    </submittedName>
</protein>
<name>A0ABM9WUV8_VIBAE</name>
<gene>
    <name evidence="1" type="ORF">VEx25_A0573</name>
</gene>
<organism evidence="1 2">
    <name type="scientific">Vibrio antiquarius (strain Ex25)</name>
    <dbReference type="NCBI Taxonomy" id="150340"/>
    <lineage>
        <taxon>Bacteria</taxon>
        <taxon>Pseudomonadati</taxon>
        <taxon>Pseudomonadota</taxon>
        <taxon>Gammaproteobacteria</taxon>
        <taxon>Vibrionales</taxon>
        <taxon>Vibrionaceae</taxon>
        <taxon>Vibrio</taxon>
        <taxon>Vibrio diabolicus subgroup</taxon>
    </lineage>
</organism>
<reference evidence="2" key="1">
    <citation type="submission" date="2006-10" db="EMBL/GenBank/DDBJ databases">
        <authorList>
            <person name="Heidelberg J."/>
            <person name="Sebastian Y."/>
        </authorList>
    </citation>
    <scope>NUCLEOTIDE SEQUENCE [LARGE SCALE GENOMIC DNA]</scope>
    <source>
        <strain evidence="2">EX25</strain>
    </source>
</reference>
<evidence type="ECO:0000313" key="1">
    <source>
        <dbReference type="EMBL" id="EDN57155.1"/>
    </source>
</evidence>
<keyword evidence="2" id="KW-1185">Reference proteome</keyword>